<feature type="active site" description="Proton donor" evidence="8">
    <location>
        <position position="383"/>
    </location>
</feature>
<evidence type="ECO:0000313" key="16">
    <source>
        <dbReference type="Proteomes" id="UP000035346"/>
    </source>
</evidence>
<dbReference type="GO" id="GO:0016810">
    <property type="term" value="F:hydrolase activity, acting on carbon-nitrogen (but not peptide) bonds"/>
    <property type="evidence" value="ECO:0007669"/>
    <property type="project" value="InterPro"/>
</dbReference>
<dbReference type="GO" id="GO:0005886">
    <property type="term" value="C:plasma membrane"/>
    <property type="evidence" value="ECO:0007669"/>
    <property type="project" value="UniProtKB-SubCell"/>
</dbReference>
<dbReference type="SUPFAM" id="SSF144015">
    <property type="entry name" value="Peptidoglycan deacetylase N-terminal noncatalytic region"/>
    <property type="match status" value="1"/>
</dbReference>
<evidence type="ECO:0000313" key="15">
    <source>
        <dbReference type="EMBL" id="SUN29458.1"/>
    </source>
</evidence>
<accession>A0A076Z2Z5</accession>
<name>A0A076Z2Z5_STRAG</name>
<dbReference type="Pfam" id="PF01522">
    <property type="entry name" value="Polysacc_deac_1"/>
    <property type="match status" value="1"/>
</dbReference>
<comment type="caution">
    <text evidence="14">The sequence shown here is derived from an EMBL/GenBank/DDBJ whole genome shotgun (WGS) entry which is preliminary data.</text>
</comment>
<keyword evidence="3" id="KW-0812">Transmembrane</keyword>
<evidence type="ECO:0000256" key="6">
    <source>
        <dbReference type="ARBA" id="ARBA00022989"/>
    </source>
</evidence>
<evidence type="ECO:0000313" key="14">
    <source>
        <dbReference type="EMBL" id="SUN14859.1"/>
    </source>
</evidence>
<evidence type="ECO:0000256" key="2">
    <source>
        <dbReference type="ARBA" id="ARBA00022475"/>
    </source>
</evidence>
<dbReference type="Proteomes" id="UP000035346">
    <property type="component" value="Unassembled WGS sequence"/>
</dbReference>
<evidence type="ECO:0000256" key="9">
    <source>
        <dbReference type="PIRSR" id="PIRSR037479-2"/>
    </source>
</evidence>
<dbReference type="InterPro" id="IPR011330">
    <property type="entry name" value="Glyco_hydro/deAcase_b/a-brl"/>
</dbReference>
<evidence type="ECO:0000256" key="7">
    <source>
        <dbReference type="ARBA" id="ARBA00023136"/>
    </source>
</evidence>
<dbReference type="EMBL" id="UHEW01000005">
    <property type="protein sequence ID" value="SUN29458.1"/>
    <property type="molecule type" value="Genomic_DNA"/>
</dbReference>
<feature type="binding site" evidence="10">
    <location>
        <position position="242"/>
    </location>
    <ligand>
        <name>Zn(2+)</name>
        <dbReference type="ChEBI" id="CHEBI:29105"/>
    </ligand>
</feature>
<reference evidence="13 16" key="1">
    <citation type="journal article" date="2015" name="PLoS ONE">
        <title>Genomic analysis reveals the molecular basis for capsule loss in the group B streptococcus population.</title>
        <authorList>
            <consortium name="DEVANI Consortium"/>
            <person name="Rosini R."/>
            <person name="Campisi E."/>
            <person name="De Chiara M."/>
            <person name="Tettelin H."/>
            <person name="Rinaudo D."/>
            <person name="Toniolo C."/>
            <person name="Metruccio M."/>
            <person name="Guidotti S."/>
            <person name="Sorensen U.B."/>
            <person name="Kilian M."/>
            <person name="Ramirez M."/>
            <person name="Janulczyk R."/>
            <person name="Donati C."/>
            <person name="Grandi G."/>
            <person name="Margarit I."/>
        </authorList>
    </citation>
    <scope>NUCLEOTIDE SEQUENCE [LARGE SCALE GENOMIC DNA]</scope>
    <source>
        <strain evidence="13 16">DK-B-USS-215</strain>
    </source>
</reference>
<evidence type="ECO:0000256" key="3">
    <source>
        <dbReference type="ARBA" id="ARBA00022692"/>
    </source>
</evidence>
<evidence type="ECO:0000256" key="4">
    <source>
        <dbReference type="ARBA" id="ARBA00022723"/>
    </source>
</evidence>
<feature type="domain" description="NodB homology" evidence="12">
    <location>
        <begin position="234"/>
        <end position="408"/>
    </location>
</feature>
<dbReference type="PANTHER" id="PTHR10587:SF133">
    <property type="entry name" value="CHITIN DEACETYLASE 1-RELATED"/>
    <property type="match status" value="1"/>
</dbReference>
<keyword evidence="6" id="KW-1133">Transmembrane helix</keyword>
<keyword evidence="4 10" id="KW-0479">Metal-binding</keyword>
<feature type="active site" description="Proton acceptor" evidence="8">
    <location>
        <position position="241"/>
    </location>
</feature>
<dbReference type="EMBL" id="LBKL01000062">
    <property type="protein sequence ID" value="KLL39212.1"/>
    <property type="molecule type" value="Genomic_DNA"/>
</dbReference>
<keyword evidence="7" id="KW-0472">Membrane</keyword>
<sequence length="417" mass="47712">MKKLIIGIFSLIIIAILAWQGFSFLKHKEIKLQQAVVEKEIRIAEKTVEVVKRQKTERVLFLEPKGYDKSLSADILKWNQKSFEHKKFYDNQYIILRPQLADSNFANVKKLSIYQILYQKEKGSMFQKSSRLLRTYLLDQNKKPFELDELLAHNISGFKAILENIAPGTQLKEHDSNKEFLKTGRVTDGLDVKDGKLIINDLKLPLDKLYNVIDESYLKSSDLDLVSNLKAKAPRVALTFDDGPNEKTTPKALEILKRYNAKATFFVMGQSAVGHTDILQRMHAEGHEIGNHTWDHPNLTKLPAEKIKEEIHKTNDLIMKATGQKPVYLRPPYGATNATVKTVTGLKEMLWSVDTEDWKNHNTQAMMTNIKKQLRPGGVILMHDIHQTSIDALPTIMDYLTTQGYYFVTVGELYSTP</sequence>
<dbReference type="Proteomes" id="UP000255140">
    <property type="component" value="Unassembled WGS sequence"/>
</dbReference>
<evidence type="ECO:0000313" key="18">
    <source>
        <dbReference type="Proteomes" id="UP000255140"/>
    </source>
</evidence>
<dbReference type="GO" id="GO:0046872">
    <property type="term" value="F:metal ion binding"/>
    <property type="evidence" value="ECO:0007669"/>
    <property type="project" value="UniProtKB-KW"/>
</dbReference>
<dbReference type="EMBL" id="UHEQ01000004">
    <property type="protein sequence ID" value="SUN14859.1"/>
    <property type="molecule type" value="Genomic_DNA"/>
</dbReference>
<dbReference type="AlphaFoldDB" id="A0A076Z2Z5"/>
<keyword evidence="2" id="KW-1003">Cell membrane</keyword>
<reference evidence="17 18" key="2">
    <citation type="submission" date="2018-06" db="EMBL/GenBank/DDBJ databases">
        <authorList>
            <consortium name="Pathogen Informatics"/>
            <person name="Doyle S."/>
        </authorList>
    </citation>
    <scope>NUCLEOTIDE SEQUENCE [LARGE SCALE GENOMIC DNA]</scope>
    <source>
        <strain evidence="14 17">NCTC8185</strain>
        <strain evidence="15 18">NCTC9828</strain>
    </source>
</reference>
<dbReference type="Proteomes" id="UP000254076">
    <property type="component" value="Unassembled WGS sequence"/>
</dbReference>
<dbReference type="GO" id="GO:0005975">
    <property type="term" value="P:carbohydrate metabolic process"/>
    <property type="evidence" value="ECO:0007669"/>
    <property type="project" value="InterPro"/>
</dbReference>
<feature type="binding site" evidence="10">
    <location>
        <position position="296"/>
    </location>
    <ligand>
        <name>Zn(2+)</name>
        <dbReference type="ChEBI" id="CHEBI:29105"/>
    </ligand>
</feature>
<evidence type="ECO:0000256" key="8">
    <source>
        <dbReference type="PIRSR" id="PIRSR037479-1"/>
    </source>
</evidence>
<evidence type="ECO:0000256" key="1">
    <source>
        <dbReference type="ARBA" id="ARBA00004162"/>
    </source>
</evidence>
<evidence type="ECO:0000313" key="17">
    <source>
        <dbReference type="Proteomes" id="UP000254076"/>
    </source>
</evidence>
<keyword evidence="5" id="KW-0378">Hydrolase</keyword>
<dbReference type="PIRSF" id="PIRSF037479">
    <property type="entry name" value="PG_GlcNAc_deacetylase"/>
    <property type="match status" value="1"/>
</dbReference>
<evidence type="ECO:0000256" key="11">
    <source>
        <dbReference type="PIRSR" id="PIRSR037479-4"/>
    </source>
</evidence>
<dbReference type="PROSITE" id="PS51677">
    <property type="entry name" value="NODB"/>
    <property type="match status" value="1"/>
</dbReference>
<feature type="binding site" evidence="9">
    <location>
        <position position="333"/>
    </location>
    <ligand>
        <name>substrate</name>
    </ligand>
</feature>
<keyword evidence="10" id="KW-0862">Zinc</keyword>
<dbReference type="RefSeq" id="WP_000733377.1">
    <property type="nucleotide sequence ID" value="NZ_CGHZ01000023.1"/>
</dbReference>
<dbReference type="Gene3D" id="3.20.20.370">
    <property type="entry name" value="Glycoside hydrolase/deacetylase"/>
    <property type="match status" value="1"/>
</dbReference>
<protein>
    <submittedName>
        <fullName evidence="14">Peptidoglycan N-acetylglucosamine deacetylase</fullName>
    </submittedName>
    <submittedName>
        <fullName evidence="13">Polysaccharide deacetylase</fullName>
    </submittedName>
</protein>
<feature type="site" description="Raises pKa of active site His" evidence="11">
    <location>
        <position position="357"/>
    </location>
</feature>
<evidence type="ECO:0000313" key="13">
    <source>
        <dbReference type="EMBL" id="KLL39212.1"/>
    </source>
</evidence>
<dbReference type="InterPro" id="IPR002509">
    <property type="entry name" value="NODB_dom"/>
</dbReference>
<comment type="subcellular location">
    <subcellularLocation>
        <location evidence="1">Cell membrane</location>
        <topology evidence="1">Single-pass membrane protein</topology>
    </subcellularLocation>
</comment>
<dbReference type="InterPro" id="IPR017219">
    <property type="entry name" value="Peptidoglycan_deacetylase"/>
</dbReference>
<dbReference type="PANTHER" id="PTHR10587">
    <property type="entry name" value="GLYCOSYL TRANSFERASE-RELATED"/>
    <property type="match status" value="1"/>
</dbReference>
<feature type="binding site" evidence="10">
    <location>
        <position position="292"/>
    </location>
    <ligand>
        <name>Zn(2+)</name>
        <dbReference type="ChEBI" id="CHEBI:29105"/>
    </ligand>
</feature>
<proteinExistence type="predicted"/>
<dbReference type="SUPFAM" id="SSF88713">
    <property type="entry name" value="Glycoside hydrolase/deacetylase"/>
    <property type="match status" value="1"/>
</dbReference>
<dbReference type="InterPro" id="IPR050248">
    <property type="entry name" value="Polysacc_deacetylase_ArnD"/>
</dbReference>
<gene>
    <name evidence="14" type="primary">xynD</name>
    <name evidence="14" type="ORF">NCTC8185_02161</name>
    <name evidence="15" type="ORF">NCTC9828_01750</name>
    <name evidence="13" type="ORF">WA04_05290</name>
</gene>
<evidence type="ECO:0000256" key="10">
    <source>
        <dbReference type="PIRSR" id="PIRSR037479-3"/>
    </source>
</evidence>
<evidence type="ECO:0000259" key="12">
    <source>
        <dbReference type="PROSITE" id="PS51677"/>
    </source>
</evidence>
<evidence type="ECO:0000256" key="5">
    <source>
        <dbReference type="ARBA" id="ARBA00022801"/>
    </source>
</evidence>
<organism evidence="14 17">
    <name type="scientific">Streptococcus agalactiae</name>
    <dbReference type="NCBI Taxonomy" id="1311"/>
    <lineage>
        <taxon>Bacteria</taxon>
        <taxon>Bacillati</taxon>
        <taxon>Bacillota</taxon>
        <taxon>Bacilli</taxon>
        <taxon>Lactobacillales</taxon>
        <taxon>Streptococcaceae</taxon>
        <taxon>Streptococcus</taxon>
    </lineage>
</organism>